<dbReference type="EC" id="1.3.1.-" evidence="6"/>
<evidence type="ECO:0000313" key="8">
    <source>
        <dbReference type="EMBL" id="CAH3192802.1"/>
    </source>
</evidence>
<accession>A0ABN8SQK4</accession>
<keyword evidence="2 6" id="KW-0285">Flavoprotein</keyword>
<evidence type="ECO:0000313" key="9">
    <source>
        <dbReference type="Proteomes" id="UP001159427"/>
    </source>
</evidence>
<dbReference type="InterPro" id="IPR001269">
    <property type="entry name" value="DUS_fam"/>
</dbReference>
<dbReference type="CDD" id="cd02801">
    <property type="entry name" value="DUS_like_FMN"/>
    <property type="match status" value="1"/>
</dbReference>
<keyword evidence="4 6" id="KW-0819">tRNA processing</keyword>
<comment type="cofactor">
    <cofactor evidence="1 6">
        <name>FMN</name>
        <dbReference type="ChEBI" id="CHEBI:58210"/>
    </cofactor>
</comment>
<evidence type="ECO:0000256" key="2">
    <source>
        <dbReference type="ARBA" id="ARBA00022630"/>
    </source>
</evidence>
<dbReference type="Gene3D" id="3.20.20.70">
    <property type="entry name" value="Aldolase class I"/>
    <property type="match status" value="1"/>
</dbReference>
<keyword evidence="3 6" id="KW-0288">FMN</keyword>
<keyword evidence="9" id="KW-1185">Reference proteome</keyword>
<evidence type="ECO:0000256" key="6">
    <source>
        <dbReference type="PIRNR" id="PIRNR006621"/>
    </source>
</evidence>
<evidence type="ECO:0000256" key="5">
    <source>
        <dbReference type="ARBA" id="ARBA00023002"/>
    </source>
</evidence>
<comment type="function">
    <text evidence="6">Catalyzes the synthesis of dihydrouridine, a modified base found in the D-loop of most tRNAs.</text>
</comment>
<dbReference type="SUPFAM" id="SSF51395">
    <property type="entry name" value="FMN-linked oxidoreductases"/>
    <property type="match status" value="1"/>
</dbReference>
<evidence type="ECO:0000256" key="1">
    <source>
        <dbReference type="ARBA" id="ARBA00001917"/>
    </source>
</evidence>
<dbReference type="InterPro" id="IPR013785">
    <property type="entry name" value="Aldolase_TIM"/>
</dbReference>
<comment type="similarity">
    <text evidence="6">Belongs to the dus family.</text>
</comment>
<evidence type="ECO:0000256" key="4">
    <source>
        <dbReference type="ARBA" id="ARBA00022694"/>
    </source>
</evidence>
<dbReference type="InterPro" id="IPR018517">
    <property type="entry name" value="tRNA_hU_synthase_CS"/>
</dbReference>
<evidence type="ECO:0000256" key="3">
    <source>
        <dbReference type="ARBA" id="ARBA00022643"/>
    </source>
</evidence>
<feature type="domain" description="DUS-like FMN-binding" evidence="7">
    <location>
        <begin position="26"/>
        <end position="294"/>
    </location>
</feature>
<dbReference type="PIRSF" id="PIRSF006621">
    <property type="entry name" value="Dus"/>
    <property type="match status" value="1"/>
</dbReference>
<sequence length="324" mass="35963">MADTREGEDFLTPLELFEKKEVVRICAPMVRYSKLPFRTLVRRYGCDLAFTPMIISDSFVKSIKARDMEFTTNSGDRPLVAQFAASNAKDFADAAEIVAPFVDGVDLNCGCPQRWAMQEGYGAKLISSPELIQDIVKQSVSRVPGLPVSIKIRIHDNIKKTIQLCRQAEMAGVSWITVHGRTVRQRGEPANWDAIKLIKESLSIPVVANGDIKSDSDVKNVHAKTGVKGVMAARGILNNPAMYAGYGVTPLECVADWINIALSLGTPFTNFHHHLMYMLEKVTSKAERRVFSELKSTAAVLDHLREYYSIDNRDVTEGSEVGLE</sequence>
<name>A0ABN8SQK4_9CNID</name>
<reference evidence="8 9" key="1">
    <citation type="submission" date="2022-05" db="EMBL/GenBank/DDBJ databases">
        <authorList>
            <consortium name="Genoscope - CEA"/>
            <person name="William W."/>
        </authorList>
    </citation>
    <scope>NUCLEOTIDE SEQUENCE [LARGE SCALE GENOMIC DNA]</scope>
</reference>
<dbReference type="PANTHER" id="PTHR11082">
    <property type="entry name" value="TRNA-DIHYDROURIDINE SYNTHASE"/>
    <property type="match status" value="1"/>
</dbReference>
<protein>
    <recommendedName>
        <fullName evidence="6">tRNA-dihydrouridine synthase</fullName>
        <ecNumber evidence="6">1.3.1.-</ecNumber>
    </recommendedName>
</protein>
<gene>
    <name evidence="8" type="ORF">PEVE_00024571</name>
</gene>
<organism evidence="8 9">
    <name type="scientific">Porites evermanni</name>
    <dbReference type="NCBI Taxonomy" id="104178"/>
    <lineage>
        <taxon>Eukaryota</taxon>
        <taxon>Metazoa</taxon>
        <taxon>Cnidaria</taxon>
        <taxon>Anthozoa</taxon>
        <taxon>Hexacorallia</taxon>
        <taxon>Scleractinia</taxon>
        <taxon>Fungiina</taxon>
        <taxon>Poritidae</taxon>
        <taxon>Porites</taxon>
    </lineage>
</organism>
<dbReference type="PANTHER" id="PTHR11082:SF31">
    <property type="entry name" value="TRNA-DIHYDROURIDINE(20A_20B) SYNTHASE [NAD(P)+]-LIKE"/>
    <property type="match status" value="1"/>
</dbReference>
<dbReference type="InterPro" id="IPR035587">
    <property type="entry name" value="DUS-like_FMN-bd"/>
</dbReference>
<keyword evidence="5 6" id="KW-0560">Oxidoreductase</keyword>
<dbReference type="Proteomes" id="UP001159427">
    <property type="component" value="Unassembled WGS sequence"/>
</dbReference>
<comment type="caution">
    <text evidence="8">The sequence shown here is derived from an EMBL/GenBank/DDBJ whole genome shotgun (WGS) entry which is preliminary data.</text>
</comment>
<proteinExistence type="inferred from homology"/>
<dbReference type="Pfam" id="PF01207">
    <property type="entry name" value="Dus"/>
    <property type="match status" value="1"/>
</dbReference>
<dbReference type="EMBL" id="CALNXI010003297">
    <property type="protein sequence ID" value="CAH3192802.1"/>
    <property type="molecule type" value="Genomic_DNA"/>
</dbReference>
<dbReference type="PROSITE" id="PS01136">
    <property type="entry name" value="UPF0034"/>
    <property type="match status" value="1"/>
</dbReference>
<evidence type="ECO:0000259" key="7">
    <source>
        <dbReference type="Pfam" id="PF01207"/>
    </source>
</evidence>